<dbReference type="InterPro" id="IPR024467">
    <property type="entry name" value="Xre/MbcA/ParS-like_toxin-bd"/>
</dbReference>
<dbReference type="EMBL" id="JABCKY010000001">
    <property type="protein sequence ID" value="NMT62780.1"/>
    <property type="molecule type" value="Genomic_DNA"/>
</dbReference>
<evidence type="ECO:0000259" key="1">
    <source>
        <dbReference type="Pfam" id="PF09722"/>
    </source>
</evidence>
<keyword evidence="3" id="KW-1185">Reference proteome</keyword>
<comment type="caution">
    <text evidence="2">The sequence shown here is derived from an EMBL/GenBank/DDBJ whole genome shotgun (WGS) entry which is preliminary data.</text>
</comment>
<proteinExistence type="predicted"/>
<gene>
    <name evidence="2" type="ORF">HIU99_04130</name>
</gene>
<reference evidence="2 3" key="1">
    <citation type="submission" date="2020-04" db="EMBL/GenBank/DDBJ databases">
        <title>Marinobacter oceani sp. nov., isolated from marine solar saltern.</title>
        <authorList>
            <person name="Chen X.-Y."/>
        </authorList>
    </citation>
    <scope>NUCLEOTIDE SEQUENCE [LARGE SCALE GENOMIC DNA]</scope>
    <source>
        <strain evidence="2 3">W62</strain>
    </source>
</reference>
<evidence type="ECO:0000313" key="3">
    <source>
        <dbReference type="Proteomes" id="UP000567186"/>
    </source>
</evidence>
<dbReference type="AlphaFoldDB" id="A0A7Y0NJU7"/>
<feature type="domain" description="Antitoxin Xre/MbcA/ParS-like toxin-binding" evidence="1">
    <location>
        <begin position="28"/>
        <end position="74"/>
    </location>
</feature>
<sequence>MPINDSEISGSDKPELSELKSAVWLEVVELFEGDEALARDWMGRPRPFLGNVAPECLLETHEDIGRLRRFIQQIQLGIIP</sequence>
<dbReference type="RefSeq" id="WP_135954141.1">
    <property type="nucleotide sequence ID" value="NZ_JABCKY010000001.1"/>
</dbReference>
<accession>A0A7Y0NJU7</accession>
<protein>
    <submittedName>
        <fullName evidence="2">DUF2384 domain-containing protein</fullName>
    </submittedName>
</protein>
<dbReference type="OrthoDB" id="8595277at2"/>
<dbReference type="Pfam" id="PF09722">
    <property type="entry name" value="Xre_MbcA_ParS_C"/>
    <property type="match status" value="1"/>
</dbReference>
<name>A0A7Y0NJU7_9GAMM</name>
<evidence type="ECO:0000313" key="2">
    <source>
        <dbReference type="EMBL" id="NMT62780.1"/>
    </source>
</evidence>
<organism evidence="2 3">
    <name type="scientific">Marinobacter orientalis</name>
    <dbReference type="NCBI Taxonomy" id="1928859"/>
    <lineage>
        <taxon>Bacteria</taxon>
        <taxon>Pseudomonadati</taxon>
        <taxon>Pseudomonadota</taxon>
        <taxon>Gammaproteobacteria</taxon>
        <taxon>Pseudomonadales</taxon>
        <taxon>Marinobacteraceae</taxon>
        <taxon>Marinobacter</taxon>
    </lineage>
</organism>
<dbReference type="Proteomes" id="UP000567186">
    <property type="component" value="Unassembled WGS sequence"/>
</dbReference>